<evidence type="ECO:0000256" key="2">
    <source>
        <dbReference type="SAM" id="SignalP"/>
    </source>
</evidence>
<evidence type="ECO:0000313" key="3">
    <source>
        <dbReference type="EMBL" id="CAF0931747.1"/>
    </source>
</evidence>
<name>A0A814BWD0_9BILA</name>
<feature type="signal peptide" evidence="2">
    <location>
        <begin position="1"/>
        <end position="23"/>
    </location>
</feature>
<feature type="chain" id="PRO_5032965834" evidence="2">
    <location>
        <begin position="24"/>
        <end position="74"/>
    </location>
</feature>
<feature type="non-terminal residue" evidence="3">
    <location>
        <position position="1"/>
    </location>
</feature>
<feature type="region of interest" description="Disordered" evidence="1">
    <location>
        <begin position="31"/>
        <end position="58"/>
    </location>
</feature>
<gene>
    <name evidence="3" type="ORF">OXX778_LOCUS12945</name>
</gene>
<evidence type="ECO:0000256" key="1">
    <source>
        <dbReference type="SAM" id="MobiDB-lite"/>
    </source>
</evidence>
<keyword evidence="2" id="KW-0732">Signal</keyword>
<proteinExistence type="predicted"/>
<evidence type="ECO:0000313" key="4">
    <source>
        <dbReference type="Proteomes" id="UP000663879"/>
    </source>
</evidence>
<organism evidence="3 4">
    <name type="scientific">Brachionus calyciflorus</name>
    <dbReference type="NCBI Taxonomy" id="104777"/>
    <lineage>
        <taxon>Eukaryota</taxon>
        <taxon>Metazoa</taxon>
        <taxon>Spiralia</taxon>
        <taxon>Gnathifera</taxon>
        <taxon>Rotifera</taxon>
        <taxon>Eurotatoria</taxon>
        <taxon>Monogononta</taxon>
        <taxon>Pseudotrocha</taxon>
        <taxon>Ploima</taxon>
        <taxon>Brachionidae</taxon>
        <taxon>Brachionus</taxon>
    </lineage>
</organism>
<protein>
    <submittedName>
        <fullName evidence="3">Uncharacterized protein</fullName>
    </submittedName>
</protein>
<sequence length="74" mass="8061">MRLKSVFLAVFLIYLNLTQFTLCEIDSETTETTTIKTTATTESSTSTQSTATSESSTTISKITEVLTTSNEPIT</sequence>
<dbReference type="EMBL" id="CAJNOC010002418">
    <property type="protein sequence ID" value="CAF0931747.1"/>
    <property type="molecule type" value="Genomic_DNA"/>
</dbReference>
<comment type="caution">
    <text evidence="3">The sequence shown here is derived from an EMBL/GenBank/DDBJ whole genome shotgun (WGS) entry which is preliminary data.</text>
</comment>
<dbReference type="AlphaFoldDB" id="A0A814BWD0"/>
<keyword evidence="4" id="KW-1185">Reference proteome</keyword>
<dbReference type="Proteomes" id="UP000663879">
    <property type="component" value="Unassembled WGS sequence"/>
</dbReference>
<reference evidence="3" key="1">
    <citation type="submission" date="2021-02" db="EMBL/GenBank/DDBJ databases">
        <authorList>
            <person name="Nowell W R."/>
        </authorList>
    </citation>
    <scope>NUCLEOTIDE SEQUENCE</scope>
    <source>
        <strain evidence="3">Ploen Becks lab</strain>
    </source>
</reference>
<accession>A0A814BWD0</accession>